<dbReference type="PROSITE" id="PS50853">
    <property type="entry name" value="FN3"/>
    <property type="match status" value="1"/>
</dbReference>
<gene>
    <name evidence="4" type="ORF">C2E25_11175</name>
</gene>
<evidence type="ECO:0000259" key="1">
    <source>
        <dbReference type="PROSITE" id="PS50060"/>
    </source>
</evidence>
<feature type="domain" description="Ig-like" evidence="2">
    <location>
        <begin position="13"/>
        <end position="121"/>
    </location>
</feature>
<dbReference type="PROSITE" id="PS50835">
    <property type="entry name" value="IG_LIKE"/>
    <property type="match status" value="1"/>
</dbReference>
<dbReference type="SUPFAM" id="SSF49899">
    <property type="entry name" value="Concanavalin A-like lectins/glucanases"/>
    <property type="match status" value="1"/>
</dbReference>
<accession>A0A2K2H8M9</accession>
<organism evidence="4 5">
    <name type="scientific">Geothermobacter hydrogeniphilus</name>
    <dbReference type="NCBI Taxonomy" id="1969733"/>
    <lineage>
        <taxon>Bacteria</taxon>
        <taxon>Pseudomonadati</taxon>
        <taxon>Thermodesulfobacteriota</taxon>
        <taxon>Desulfuromonadia</taxon>
        <taxon>Desulfuromonadales</taxon>
        <taxon>Geothermobacteraceae</taxon>
        <taxon>Geothermobacter</taxon>
    </lineage>
</organism>
<name>A0A2K2H8M9_9BACT</name>
<dbReference type="InterPro" id="IPR013783">
    <property type="entry name" value="Ig-like_fold"/>
</dbReference>
<sequence>MALDGTGDERFYPGYDYTAPSGRSGGTLEVTETAACSASAPTDLAANATSPTQVDLTWTYDGTNNDYYTIYRGGTQIATNVTTGSYTDSTVAAGTAYSYTVRGHNNTGACDSADSNVANVTTPACTELTPSSISFNGVNTAAGDFSGASMVTPVDLMNLEFRVTEGTGGGAPFSQTDNFDANNFGNWIPSDTNTSNNWLLDANTTPSSNVGPSGDHTGGGYYAYTESSSGSYPETYWLTSNVLDGSTYALNLDFWWNMNTDTDLSCELHVDVSTDGGTNWTNSVWSRTNNPNSGDVWVNQNVDLSAYTSNNLEVRFRTISSSWRCDTALDDIVISGPARATEVERLAWNPDPQEASAILTNGNSYNLYARGTDPECGTVYYVGGTTTPGNSQAFTWSSCTETATLNAPTFSPTTTPITGPVTVTATGTATGIQVSWSEDGGATWSAWFANGATYTPTSCITGNVIFRAQGTGTCGTLTAQSAAAAFDTTDKDVATLTTTNPSPATGVVTIQTAVGVETAPATLTGVSVTIGGSSACNVTGAAMTWNGTTSRWEYSWDTSACGTSAAETTVTIDVTGTDPDCGTVVNAVQLTGVTIDNTCVDGTPSTITIAPGQTVGGTAVDLTTLFSTTGNVGSFTYKINGTTVTSPWDSSAYGTTGPQAVTFEVTGTDPDCGDIVGPVSNSITVNNALGTDAGVAGVASKNKQLDVTAP</sequence>
<dbReference type="InterPro" id="IPR013320">
    <property type="entry name" value="ConA-like_dom_sf"/>
</dbReference>
<reference evidence="4 5" key="1">
    <citation type="journal article" date="2018" name="Genome Announc.">
        <title>Genome Sequence of Geothermobacter sp. HR-1 Iron Reducer from the Loihi Seamount.</title>
        <authorList>
            <person name="Smith H."/>
            <person name="Abuyen K."/>
            <person name="Tremblay J."/>
            <person name="Savalia P."/>
            <person name="Perez-Rodriguez I."/>
            <person name="Emerson D."/>
            <person name="Tully B."/>
            <person name="Amend J."/>
        </authorList>
    </citation>
    <scope>NUCLEOTIDE SEQUENCE [LARGE SCALE GENOMIC DNA]</scope>
    <source>
        <strain evidence="4 5">HR-1</strain>
    </source>
</reference>
<dbReference type="InterPro" id="IPR000998">
    <property type="entry name" value="MAM_dom"/>
</dbReference>
<dbReference type="AlphaFoldDB" id="A0A2K2H8M9"/>
<protein>
    <recommendedName>
        <fullName evidence="6">Fibronectin type-III domain-containing protein</fullName>
    </recommendedName>
</protein>
<dbReference type="EMBL" id="PPFX01000025">
    <property type="protein sequence ID" value="PNU19658.1"/>
    <property type="molecule type" value="Genomic_DNA"/>
</dbReference>
<dbReference type="InterPro" id="IPR036116">
    <property type="entry name" value="FN3_sf"/>
</dbReference>
<dbReference type="Gene3D" id="2.60.40.10">
    <property type="entry name" value="Immunoglobulins"/>
    <property type="match status" value="1"/>
</dbReference>
<feature type="domain" description="Fibronectin type-III" evidence="3">
    <location>
        <begin position="40"/>
        <end position="125"/>
    </location>
</feature>
<dbReference type="Proteomes" id="UP000236340">
    <property type="component" value="Unassembled WGS sequence"/>
</dbReference>
<dbReference type="Gene3D" id="2.60.120.200">
    <property type="match status" value="1"/>
</dbReference>
<dbReference type="PROSITE" id="PS50060">
    <property type="entry name" value="MAM_2"/>
    <property type="match status" value="1"/>
</dbReference>
<comment type="caution">
    <text evidence="4">The sequence shown here is derived from an EMBL/GenBank/DDBJ whole genome shotgun (WGS) entry which is preliminary data.</text>
</comment>
<evidence type="ECO:0000259" key="2">
    <source>
        <dbReference type="PROSITE" id="PS50835"/>
    </source>
</evidence>
<dbReference type="SMART" id="SM00137">
    <property type="entry name" value="MAM"/>
    <property type="match status" value="1"/>
</dbReference>
<dbReference type="InterPro" id="IPR003961">
    <property type="entry name" value="FN3_dom"/>
</dbReference>
<dbReference type="InterPro" id="IPR007110">
    <property type="entry name" value="Ig-like_dom"/>
</dbReference>
<dbReference type="OrthoDB" id="5396053at2"/>
<dbReference type="GO" id="GO:0016020">
    <property type="term" value="C:membrane"/>
    <property type="evidence" value="ECO:0007669"/>
    <property type="project" value="InterPro"/>
</dbReference>
<evidence type="ECO:0000313" key="4">
    <source>
        <dbReference type="EMBL" id="PNU19658.1"/>
    </source>
</evidence>
<dbReference type="Pfam" id="PF00629">
    <property type="entry name" value="MAM"/>
    <property type="match status" value="1"/>
</dbReference>
<feature type="domain" description="MAM" evidence="1">
    <location>
        <begin position="175"/>
        <end position="335"/>
    </location>
</feature>
<evidence type="ECO:0008006" key="6">
    <source>
        <dbReference type="Google" id="ProtNLM"/>
    </source>
</evidence>
<dbReference type="RefSeq" id="WP_158247223.1">
    <property type="nucleotide sequence ID" value="NZ_PPFX01000025.1"/>
</dbReference>
<evidence type="ECO:0000313" key="5">
    <source>
        <dbReference type="Proteomes" id="UP000236340"/>
    </source>
</evidence>
<dbReference type="SUPFAM" id="SSF49265">
    <property type="entry name" value="Fibronectin type III"/>
    <property type="match status" value="1"/>
</dbReference>
<proteinExistence type="predicted"/>
<feature type="non-terminal residue" evidence="4">
    <location>
        <position position="710"/>
    </location>
</feature>
<dbReference type="CDD" id="cd00063">
    <property type="entry name" value="FN3"/>
    <property type="match status" value="1"/>
</dbReference>
<evidence type="ECO:0000259" key="3">
    <source>
        <dbReference type="PROSITE" id="PS50853"/>
    </source>
</evidence>